<dbReference type="AlphaFoldDB" id="A0AAD1UK63"/>
<evidence type="ECO:0000313" key="2">
    <source>
        <dbReference type="Proteomes" id="UP001295684"/>
    </source>
</evidence>
<comment type="caution">
    <text evidence="1">The sequence shown here is derived from an EMBL/GenBank/DDBJ whole genome shotgun (WGS) entry which is preliminary data.</text>
</comment>
<gene>
    <name evidence="1" type="ORF">ECRASSUSDP1_LOCUS8058</name>
</gene>
<protein>
    <submittedName>
        <fullName evidence="1">Uncharacterized protein</fullName>
    </submittedName>
</protein>
<keyword evidence="2" id="KW-1185">Reference proteome</keyword>
<proteinExistence type="predicted"/>
<reference evidence="1" key="1">
    <citation type="submission" date="2023-07" db="EMBL/GenBank/DDBJ databases">
        <authorList>
            <consortium name="AG Swart"/>
            <person name="Singh M."/>
            <person name="Singh A."/>
            <person name="Seah K."/>
            <person name="Emmerich C."/>
        </authorList>
    </citation>
    <scope>NUCLEOTIDE SEQUENCE</scope>
    <source>
        <strain evidence="1">DP1</strain>
    </source>
</reference>
<dbReference type="EMBL" id="CAMPGE010007867">
    <property type="protein sequence ID" value="CAI2366784.1"/>
    <property type="molecule type" value="Genomic_DNA"/>
</dbReference>
<name>A0AAD1UK63_EUPCR</name>
<dbReference type="Proteomes" id="UP001295684">
    <property type="component" value="Unassembled WGS sequence"/>
</dbReference>
<sequence>MATIVCLASMKHSHTCIGSANLFMITTKYNLHNFCLCDYQSGSIFLRNASCSKIPEILTPKLNNSEEIDRELYEEKAANKSSKKLLEEDASESLANENFEKFVCDQVKQNDTIPRFPIFELSKRKLKKIERNFTHSNARKDVIYKAILRFFRRTCQTEIKQMKCSACSYKLYQDFHCCHNEEKSTEYLESKLDLPVTSDCLEVFQIIISIGSHLVPPESPIHEFTTHFKSCMEKYNRKKLHEILLNKYFAVIFLKFWQRSEVFQNMVNSLNSKRDEEINEGAHRYYLHKLMHNCIETLQGCKS</sequence>
<accession>A0AAD1UK63</accession>
<evidence type="ECO:0000313" key="1">
    <source>
        <dbReference type="EMBL" id="CAI2366784.1"/>
    </source>
</evidence>
<organism evidence="1 2">
    <name type="scientific">Euplotes crassus</name>
    <dbReference type="NCBI Taxonomy" id="5936"/>
    <lineage>
        <taxon>Eukaryota</taxon>
        <taxon>Sar</taxon>
        <taxon>Alveolata</taxon>
        <taxon>Ciliophora</taxon>
        <taxon>Intramacronucleata</taxon>
        <taxon>Spirotrichea</taxon>
        <taxon>Hypotrichia</taxon>
        <taxon>Euplotida</taxon>
        <taxon>Euplotidae</taxon>
        <taxon>Moneuplotes</taxon>
    </lineage>
</organism>